<keyword evidence="2" id="KW-1185">Reference proteome</keyword>
<dbReference type="Proteomes" id="UP000789405">
    <property type="component" value="Unassembled WGS sequence"/>
</dbReference>
<sequence>MKNTNLFYIVNSEPDICTCPIEICGVSWCAAKDCSFYASLCPQSTSQPLQSLQSQEDLHVEMGISNDT</sequence>
<accession>A0A9N9GTN3</accession>
<dbReference type="AlphaFoldDB" id="A0A9N9GTN3"/>
<proteinExistence type="predicted"/>
<gene>
    <name evidence="1" type="ORF">DERYTH_LOCUS8864</name>
</gene>
<name>A0A9N9GTN3_9GLOM</name>
<comment type="caution">
    <text evidence="1">The sequence shown here is derived from an EMBL/GenBank/DDBJ whole genome shotgun (WGS) entry which is preliminary data.</text>
</comment>
<protein>
    <submittedName>
        <fullName evidence="1">18637_t:CDS:1</fullName>
    </submittedName>
</protein>
<dbReference type="EMBL" id="CAJVPY010004682">
    <property type="protein sequence ID" value="CAG8625475.1"/>
    <property type="molecule type" value="Genomic_DNA"/>
</dbReference>
<reference evidence="1" key="1">
    <citation type="submission" date="2021-06" db="EMBL/GenBank/DDBJ databases">
        <authorList>
            <person name="Kallberg Y."/>
            <person name="Tangrot J."/>
            <person name="Rosling A."/>
        </authorList>
    </citation>
    <scope>NUCLEOTIDE SEQUENCE</scope>
    <source>
        <strain evidence="1">MA453B</strain>
    </source>
</reference>
<evidence type="ECO:0000313" key="1">
    <source>
        <dbReference type="EMBL" id="CAG8625475.1"/>
    </source>
</evidence>
<organism evidence="1 2">
    <name type="scientific">Dentiscutata erythropus</name>
    <dbReference type="NCBI Taxonomy" id="1348616"/>
    <lineage>
        <taxon>Eukaryota</taxon>
        <taxon>Fungi</taxon>
        <taxon>Fungi incertae sedis</taxon>
        <taxon>Mucoromycota</taxon>
        <taxon>Glomeromycotina</taxon>
        <taxon>Glomeromycetes</taxon>
        <taxon>Diversisporales</taxon>
        <taxon>Gigasporaceae</taxon>
        <taxon>Dentiscutata</taxon>
    </lineage>
</organism>
<evidence type="ECO:0000313" key="2">
    <source>
        <dbReference type="Proteomes" id="UP000789405"/>
    </source>
</evidence>